<evidence type="ECO:0000313" key="7">
    <source>
        <dbReference type="Proteomes" id="UP001429357"/>
    </source>
</evidence>
<dbReference type="PANTHER" id="PTHR32114">
    <property type="entry name" value="ABC TRANSPORTER ABCH.3"/>
    <property type="match status" value="1"/>
</dbReference>
<comment type="caution">
    <text evidence="6">The sequence shown here is derived from an EMBL/GenBank/DDBJ whole genome shotgun (WGS) entry which is preliminary data.</text>
</comment>
<sequence length="680" mass="78088">MIFKKIVLQNFRQYEGKVSIRFGTEDGKITLIVARNGVGKTTLLQAFRFCFYGESPNVLILPSPDELLNYNVFERMDEASKIPLSVSVEFEHQSVSYLAIREVNIMKNNGRMKIVKESTFSLKEQVLGKGFREVPDAKQRINEMMPPGLAHVYMFDGERVEKPIESNTFRNDFKESIIGILGLKKMSVALEFLGDRAKSSTVIGKINRMIEPQTVEQDQILKTQNSKIQKIETNKNEILDLEKNISTLNFEIQKAEVEQKQVIELQSLLNQRDSIDAKMSLVEIKINQDITDGCRISCKLIYLIQLAKTYQTFKEFEDSKEESKELFSGLYDTVIRDVLEKKRCICGRCVEPGSQEAEYIKGLSALPNDNAQYLNQLNQMYSELDESPELISKLERIKVNLAKLKKEKYGYQSEFEKIIDNIKDKERELGNKKNQTNVDSLKKTKYFYERKIQELLKENNDAEKFLSSVKSQIKKIREISSHNKKVNDAIEDLEDIVESIKFNLIKRQGIAKESIEENMNVIISQVMSNNLKAKIGDDYSLKIFRNIPSLELNSGKDETAVLSTGQKIMVYLSFLRALLMTVENHSEFEKVQSGVIMDAALSNVDERHIALTCKYILNDFDQLIFLSFRKQLRNELIEGIKDNISVAYELSKNDDGSVVVQDLDKNKLIDYINKGALDDE</sequence>
<feature type="coiled-coil region" evidence="4">
    <location>
        <begin position="231"/>
        <end position="258"/>
    </location>
</feature>
<gene>
    <name evidence="6" type="ORF">BAU18_002325</name>
</gene>
<evidence type="ECO:0000313" key="6">
    <source>
        <dbReference type="EMBL" id="MEO1782710.1"/>
    </source>
</evidence>
<proteinExistence type="inferred from homology"/>
<dbReference type="InterPro" id="IPR038729">
    <property type="entry name" value="Rad50/SbcC_AAA"/>
</dbReference>
<name>A0ABV0F443_9ENTE</name>
<dbReference type="Proteomes" id="UP001429357">
    <property type="component" value="Unassembled WGS sequence"/>
</dbReference>
<dbReference type="Pfam" id="PF13476">
    <property type="entry name" value="AAA_23"/>
    <property type="match status" value="1"/>
</dbReference>
<evidence type="ECO:0000256" key="3">
    <source>
        <dbReference type="ARBA" id="ARBA00013368"/>
    </source>
</evidence>
<evidence type="ECO:0000256" key="1">
    <source>
        <dbReference type="ARBA" id="ARBA00006930"/>
    </source>
</evidence>
<keyword evidence="7" id="KW-1185">Reference proteome</keyword>
<dbReference type="PANTHER" id="PTHR32114:SF2">
    <property type="entry name" value="ABC TRANSPORTER ABCH.3"/>
    <property type="match status" value="1"/>
</dbReference>
<accession>A0ABV0F443</accession>
<organism evidence="6 7">
    <name type="scientific">Enterococcus diestrammenae</name>
    <dbReference type="NCBI Taxonomy" id="1155073"/>
    <lineage>
        <taxon>Bacteria</taxon>
        <taxon>Bacillati</taxon>
        <taxon>Bacillota</taxon>
        <taxon>Bacilli</taxon>
        <taxon>Lactobacillales</taxon>
        <taxon>Enterococcaceae</taxon>
        <taxon>Enterococcus</taxon>
    </lineage>
</organism>
<comment type="similarity">
    <text evidence="1">Belongs to the SMC family. SbcC subfamily.</text>
</comment>
<reference evidence="6" key="1">
    <citation type="submission" date="2016-06" db="EMBL/GenBank/DDBJ databases">
        <authorList>
            <person name="Van Tyne D."/>
        </authorList>
    </citation>
    <scope>NUCLEOTIDE SEQUENCE</scope>
    <source>
        <strain evidence="6">JM9A</strain>
    </source>
</reference>
<keyword evidence="4" id="KW-0175">Coiled coil</keyword>
<evidence type="ECO:0000256" key="4">
    <source>
        <dbReference type="SAM" id="Coils"/>
    </source>
</evidence>
<dbReference type="EMBL" id="MAEI02000001">
    <property type="protein sequence ID" value="MEO1782710.1"/>
    <property type="molecule type" value="Genomic_DNA"/>
</dbReference>
<feature type="domain" description="Rad50/SbcC-type AAA" evidence="5">
    <location>
        <begin position="5"/>
        <end position="258"/>
    </location>
</feature>
<feature type="coiled-coil region" evidence="4">
    <location>
        <begin position="394"/>
        <end position="472"/>
    </location>
</feature>
<dbReference type="RefSeq" id="WP_161869511.1">
    <property type="nucleotide sequence ID" value="NZ_MAEI02000001.1"/>
</dbReference>
<dbReference type="Gene3D" id="3.40.50.300">
    <property type="entry name" value="P-loop containing nucleotide triphosphate hydrolases"/>
    <property type="match status" value="2"/>
</dbReference>
<evidence type="ECO:0000256" key="2">
    <source>
        <dbReference type="ARBA" id="ARBA00011322"/>
    </source>
</evidence>
<reference evidence="6" key="2">
    <citation type="submission" date="2024-02" db="EMBL/GenBank/DDBJ databases">
        <title>The Genome Sequence of Enterococcus diestrammenae JM9A.</title>
        <authorList>
            <person name="Earl A."/>
            <person name="Manson A."/>
            <person name="Gilmore M."/>
            <person name="Sanders J."/>
            <person name="Shea T."/>
            <person name="Howe W."/>
            <person name="Livny J."/>
            <person name="Cuomo C."/>
            <person name="Neafsey D."/>
            <person name="Birren B."/>
        </authorList>
    </citation>
    <scope>NUCLEOTIDE SEQUENCE</scope>
    <source>
        <strain evidence="6">JM9A</strain>
    </source>
</reference>
<comment type="subunit">
    <text evidence="2">Heterodimer of SbcC and SbcD.</text>
</comment>
<protein>
    <recommendedName>
        <fullName evidence="3">Nuclease SbcCD subunit C</fullName>
    </recommendedName>
</protein>
<evidence type="ECO:0000259" key="5">
    <source>
        <dbReference type="Pfam" id="PF13476"/>
    </source>
</evidence>
<dbReference type="SUPFAM" id="SSF52540">
    <property type="entry name" value="P-loop containing nucleoside triphosphate hydrolases"/>
    <property type="match status" value="1"/>
</dbReference>
<dbReference type="InterPro" id="IPR027417">
    <property type="entry name" value="P-loop_NTPase"/>
</dbReference>